<evidence type="ECO:0000256" key="2">
    <source>
        <dbReference type="SAM" id="SignalP"/>
    </source>
</evidence>
<protein>
    <submittedName>
        <fullName evidence="5">Techylectin-5B-like</fullName>
    </submittedName>
</protein>
<evidence type="ECO:0000313" key="4">
    <source>
        <dbReference type="Proteomes" id="UP000694941"/>
    </source>
</evidence>
<dbReference type="InterPro" id="IPR014716">
    <property type="entry name" value="Fibrinogen_a/b/g_C_1"/>
</dbReference>
<keyword evidence="2" id="KW-0732">Signal</keyword>
<dbReference type="CDD" id="cd00087">
    <property type="entry name" value="FReD"/>
    <property type="match status" value="1"/>
</dbReference>
<dbReference type="Gene3D" id="3.90.215.10">
    <property type="entry name" value="Gamma Fibrinogen, chain A, domain 1"/>
    <property type="match status" value="1"/>
</dbReference>
<feature type="domain" description="Fibrinogen C-terminal" evidence="3">
    <location>
        <begin position="75"/>
        <end position="298"/>
    </location>
</feature>
<evidence type="ECO:0000259" key="3">
    <source>
        <dbReference type="PROSITE" id="PS51406"/>
    </source>
</evidence>
<dbReference type="PANTHER" id="PTHR19143">
    <property type="entry name" value="FIBRINOGEN/TENASCIN/ANGIOPOEITIN"/>
    <property type="match status" value="1"/>
</dbReference>
<dbReference type="InterPro" id="IPR036056">
    <property type="entry name" value="Fibrinogen-like_C"/>
</dbReference>
<name>A0ABM1B2R0_LIMPO</name>
<keyword evidence="4" id="KW-1185">Reference proteome</keyword>
<evidence type="ECO:0000256" key="1">
    <source>
        <dbReference type="ARBA" id="ARBA00023157"/>
    </source>
</evidence>
<gene>
    <name evidence="5" type="primary">LOC106458623</name>
</gene>
<feature type="chain" id="PRO_5046610197" evidence="2">
    <location>
        <begin position="25"/>
        <end position="298"/>
    </location>
</feature>
<dbReference type="PROSITE" id="PS00514">
    <property type="entry name" value="FIBRINOGEN_C_1"/>
    <property type="match status" value="1"/>
</dbReference>
<sequence length="298" mass="34509">MSFCDSSKVILYCLVFTLLTLNECQMVGCNQRRYCERLGSIEGILHSLSLTTSQLVDLAANNIKELKDVDSCTRNRCSTLPQDCSNLLNNGHHQSGIYEVWPRFLNESVFVWCDMQHSGGGWTVIQRRGDYGNDPLLFYKPWNDYKQGFGNISEEFWLGNDNIFALTNQDSMELVIYLENFEGGKRYAMYSNFLVRSEREMYRMSYENYEGNAGDAMDVHNHKNFSTFDHDNDLKNSEPSCAEKYKAGWWFAVCHKANLNGPYERGLHEPTGRGVNWEPWMGLHYSLKSVEMKIRPKK</sequence>
<reference evidence="5" key="1">
    <citation type="submission" date="2025-08" db="UniProtKB">
        <authorList>
            <consortium name="RefSeq"/>
        </authorList>
    </citation>
    <scope>IDENTIFICATION</scope>
    <source>
        <tissue evidence="5">Muscle</tissue>
    </source>
</reference>
<dbReference type="PROSITE" id="PS51406">
    <property type="entry name" value="FIBRINOGEN_C_2"/>
    <property type="match status" value="1"/>
</dbReference>
<dbReference type="Proteomes" id="UP000694941">
    <property type="component" value="Unplaced"/>
</dbReference>
<keyword evidence="1" id="KW-1015">Disulfide bond</keyword>
<dbReference type="InterPro" id="IPR002181">
    <property type="entry name" value="Fibrinogen_a/b/g_C_dom"/>
</dbReference>
<dbReference type="GeneID" id="106458623"/>
<proteinExistence type="predicted"/>
<organism evidence="4 5">
    <name type="scientific">Limulus polyphemus</name>
    <name type="common">Atlantic horseshoe crab</name>
    <dbReference type="NCBI Taxonomy" id="6850"/>
    <lineage>
        <taxon>Eukaryota</taxon>
        <taxon>Metazoa</taxon>
        <taxon>Ecdysozoa</taxon>
        <taxon>Arthropoda</taxon>
        <taxon>Chelicerata</taxon>
        <taxon>Merostomata</taxon>
        <taxon>Xiphosura</taxon>
        <taxon>Limulidae</taxon>
        <taxon>Limulus</taxon>
    </lineage>
</organism>
<feature type="signal peptide" evidence="2">
    <location>
        <begin position="1"/>
        <end position="24"/>
    </location>
</feature>
<dbReference type="RefSeq" id="XP_013773600.1">
    <property type="nucleotide sequence ID" value="XM_013918146.2"/>
</dbReference>
<evidence type="ECO:0000313" key="5">
    <source>
        <dbReference type="RefSeq" id="XP_013773600.1"/>
    </source>
</evidence>
<dbReference type="InterPro" id="IPR050373">
    <property type="entry name" value="Fibrinogen_C-term_domain"/>
</dbReference>
<dbReference type="SMART" id="SM00186">
    <property type="entry name" value="FBG"/>
    <property type="match status" value="1"/>
</dbReference>
<dbReference type="InterPro" id="IPR020837">
    <property type="entry name" value="Fibrinogen_CS"/>
</dbReference>
<dbReference type="SUPFAM" id="SSF56496">
    <property type="entry name" value="Fibrinogen C-terminal domain-like"/>
    <property type="match status" value="1"/>
</dbReference>
<dbReference type="Pfam" id="PF00147">
    <property type="entry name" value="Fibrinogen_C"/>
    <property type="match status" value="1"/>
</dbReference>
<accession>A0ABM1B2R0</accession>
<dbReference type="NCBIfam" id="NF040941">
    <property type="entry name" value="GGGWT_bact"/>
    <property type="match status" value="1"/>
</dbReference>